<dbReference type="EMBL" id="JAGFNY010000006">
    <property type="protein sequence ID" value="MBW7569877.1"/>
    <property type="molecule type" value="Genomic_DNA"/>
</dbReference>
<proteinExistence type="predicted"/>
<evidence type="ECO:0000313" key="2">
    <source>
        <dbReference type="Proteomes" id="UP000731465"/>
    </source>
</evidence>
<comment type="caution">
    <text evidence="1">The sequence shown here is derived from an EMBL/GenBank/DDBJ whole genome shotgun (WGS) entry which is preliminary data.</text>
</comment>
<evidence type="ECO:0008006" key="3">
    <source>
        <dbReference type="Google" id="ProtNLM"/>
    </source>
</evidence>
<protein>
    <recommendedName>
        <fullName evidence="3">Serine/threonine protein kinase</fullName>
    </recommendedName>
</protein>
<accession>A0ABS7DEZ7</accession>
<reference evidence="1 2" key="1">
    <citation type="submission" date="2021-03" db="EMBL/GenBank/DDBJ databases">
        <title>Succinivibrio sp. nov. isolated from feces of cow.</title>
        <authorList>
            <person name="Choi J.-Y."/>
        </authorList>
    </citation>
    <scope>NUCLEOTIDE SEQUENCE [LARGE SCALE GENOMIC DNA]</scope>
    <source>
        <strain evidence="1 2">AGMB01872</strain>
    </source>
</reference>
<sequence>MNSTITVNDKTFEIVKLLGKGKGGYSYLATLDGKKYVVKQIHHEPCDYYTFGNKIESEINDYKKLSDIGIRLPKMIDVDVSRETIQKEYIEGETVFSMVAKDALPETCIAQVRQMCEKLYPASTNIDYFPTNFVLQNDELFYIDYECNSYMEEWNFENWGIKYWSKTKEFLDYLESHKELV</sequence>
<dbReference type="InterPro" id="IPR011009">
    <property type="entry name" value="Kinase-like_dom_sf"/>
</dbReference>
<dbReference type="RefSeq" id="WP_219937010.1">
    <property type="nucleotide sequence ID" value="NZ_JAGFNY010000006.1"/>
</dbReference>
<keyword evidence="2" id="KW-1185">Reference proteome</keyword>
<dbReference type="Gene3D" id="1.10.510.10">
    <property type="entry name" value="Transferase(Phosphotransferase) domain 1"/>
    <property type="match status" value="1"/>
</dbReference>
<gene>
    <name evidence="1" type="ORF">J5V48_03105</name>
</gene>
<dbReference type="SUPFAM" id="SSF56112">
    <property type="entry name" value="Protein kinase-like (PK-like)"/>
    <property type="match status" value="1"/>
</dbReference>
<dbReference type="Proteomes" id="UP000731465">
    <property type="component" value="Unassembled WGS sequence"/>
</dbReference>
<name>A0ABS7DEZ7_9GAMM</name>
<evidence type="ECO:0000313" key="1">
    <source>
        <dbReference type="EMBL" id="MBW7569877.1"/>
    </source>
</evidence>
<organism evidence="1 2">
    <name type="scientific">Succinivibrio faecicola</name>
    <dbReference type="NCBI Taxonomy" id="2820300"/>
    <lineage>
        <taxon>Bacteria</taxon>
        <taxon>Pseudomonadati</taxon>
        <taxon>Pseudomonadota</taxon>
        <taxon>Gammaproteobacteria</taxon>
        <taxon>Aeromonadales</taxon>
        <taxon>Succinivibrionaceae</taxon>
        <taxon>Succinivibrio</taxon>
    </lineage>
</organism>